<feature type="domain" description="DUF4283" evidence="2">
    <location>
        <begin position="52"/>
        <end position="97"/>
    </location>
</feature>
<dbReference type="EMBL" id="KB870809">
    <property type="protein sequence ID" value="EOA25077.1"/>
    <property type="molecule type" value="Genomic_DNA"/>
</dbReference>
<feature type="non-terminal residue" evidence="4">
    <location>
        <position position="231"/>
    </location>
</feature>
<dbReference type="PANTHER" id="PTHR31286:SF178">
    <property type="entry name" value="DUF4283 DOMAIN-CONTAINING PROTEIN"/>
    <property type="match status" value="1"/>
</dbReference>
<dbReference type="InterPro" id="IPR025558">
    <property type="entry name" value="DUF4283"/>
</dbReference>
<dbReference type="InterPro" id="IPR025836">
    <property type="entry name" value="Zn_knuckle_CX2CX4HX4C"/>
</dbReference>
<gene>
    <name evidence="4" type="ORF">CARUB_v10018385mg</name>
</gene>
<evidence type="ECO:0000259" key="2">
    <source>
        <dbReference type="Pfam" id="PF14111"/>
    </source>
</evidence>
<dbReference type="InterPro" id="IPR040256">
    <property type="entry name" value="At4g02000-like"/>
</dbReference>
<reference evidence="5" key="1">
    <citation type="journal article" date="2013" name="Nat. Genet.">
        <title>The Capsella rubella genome and the genomic consequences of rapid mating system evolution.</title>
        <authorList>
            <person name="Slotte T."/>
            <person name="Hazzouri K.M."/>
            <person name="Agren J.A."/>
            <person name="Koenig D."/>
            <person name="Maumus F."/>
            <person name="Guo Y.L."/>
            <person name="Steige K."/>
            <person name="Platts A.E."/>
            <person name="Escobar J.S."/>
            <person name="Newman L.K."/>
            <person name="Wang W."/>
            <person name="Mandakova T."/>
            <person name="Vello E."/>
            <person name="Smith L.M."/>
            <person name="Henz S.R."/>
            <person name="Steffen J."/>
            <person name="Takuno S."/>
            <person name="Brandvain Y."/>
            <person name="Coop G."/>
            <person name="Andolfatto P."/>
            <person name="Hu T.T."/>
            <person name="Blanchette M."/>
            <person name="Clark R.M."/>
            <person name="Quesneville H."/>
            <person name="Nordborg M."/>
            <person name="Gaut B.S."/>
            <person name="Lysak M.A."/>
            <person name="Jenkins J."/>
            <person name="Grimwood J."/>
            <person name="Chapman J."/>
            <person name="Prochnik S."/>
            <person name="Shu S."/>
            <person name="Rokhsar D."/>
            <person name="Schmutz J."/>
            <person name="Weigel D."/>
            <person name="Wright S.I."/>
        </authorList>
    </citation>
    <scope>NUCLEOTIDE SEQUENCE [LARGE SCALE GENOMIC DNA]</scope>
    <source>
        <strain evidence="5">cv. Monte Gargano</strain>
    </source>
</reference>
<feature type="region of interest" description="Disordered" evidence="1">
    <location>
        <begin position="205"/>
        <end position="231"/>
    </location>
</feature>
<dbReference type="Pfam" id="PF14111">
    <property type="entry name" value="DUF4283"/>
    <property type="match status" value="1"/>
</dbReference>
<evidence type="ECO:0000256" key="1">
    <source>
        <dbReference type="SAM" id="MobiDB-lite"/>
    </source>
</evidence>
<dbReference type="eggNOG" id="KOG1075">
    <property type="taxonomic scope" value="Eukaryota"/>
</dbReference>
<feature type="domain" description="Zinc knuckle CX2CX4HX4C" evidence="3">
    <location>
        <begin position="156"/>
        <end position="202"/>
    </location>
</feature>
<evidence type="ECO:0008006" key="6">
    <source>
        <dbReference type="Google" id="ProtNLM"/>
    </source>
</evidence>
<dbReference type="Pfam" id="PF14392">
    <property type="entry name" value="zf-CCHC_4"/>
    <property type="match status" value="1"/>
</dbReference>
<evidence type="ECO:0000313" key="4">
    <source>
        <dbReference type="EMBL" id="EOA25077.1"/>
    </source>
</evidence>
<accession>R0FR84</accession>
<sequence length="231" mass="26653">MSVSLRKSVQDLDLGIDDAPVVLPPEFVSKAASINRFSIVVTPVNPRFAEACVGRLLDGGRVQFRFQSEESMNLVLRRGPWSFNDWMVTTHRWYPNISEIEMKIIPFWVQIQGIPTLYLTNSMARWVGNRLGLVTETDYDENANQVGSVRVRIDWNVDSPLRFQKNVQFVVGENTVVKFRFERLRNFCTKCGSLHHDVRECTLDFDDEDPEEPNEDSDLDHDDNNNNDDNN</sequence>
<name>R0FR84_9BRAS</name>
<feature type="compositionally biased region" description="Acidic residues" evidence="1">
    <location>
        <begin position="205"/>
        <end position="221"/>
    </location>
</feature>
<dbReference type="Proteomes" id="UP000029121">
    <property type="component" value="Unassembled WGS sequence"/>
</dbReference>
<dbReference type="AlphaFoldDB" id="R0FR84"/>
<proteinExistence type="predicted"/>
<dbReference type="PANTHER" id="PTHR31286">
    <property type="entry name" value="GLYCINE-RICH CELL WALL STRUCTURAL PROTEIN 1.8-LIKE"/>
    <property type="match status" value="1"/>
</dbReference>
<organism evidence="4 5">
    <name type="scientific">Capsella rubella</name>
    <dbReference type="NCBI Taxonomy" id="81985"/>
    <lineage>
        <taxon>Eukaryota</taxon>
        <taxon>Viridiplantae</taxon>
        <taxon>Streptophyta</taxon>
        <taxon>Embryophyta</taxon>
        <taxon>Tracheophyta</taxon>
        <taxon>Spermatophyta</taxon>
        <taxon>Magnoliopsida</taxon>
        <taxon>eudicotyledons</taxon>
        <taxon>Gunneridae</taxon>
        <taxon>Pentapetalae</taxon>
        <taxon>rosids</taxon>
        <taxon>malvids</taxon>
        <taxon>Brassicales</taxon>
        <taxon>Brassicaceae</taxon>
        <taxon>Camelineae</taxon>
        <taxon>Capsella</taxon>
    </lineage>
</organism>
<evidence type="ECO:0000259" key="3">
    <source>
        <dbReference type="Pfam" id="PF14392"/>
    </source>
</evidence>
<evidence type="ECO:0000313" key="5">
    <source>
        <dbReference type="Proteomes" id="UP000029121"/>
    </source>
</evidence>
<keyword evidence="5" id="KW-1185">Reference proteome</keyword>
<protein>
    <recommendedName>
        <fullName evidence="6">DUF4283 domain-containing protein</fullName>
    </recommendedName>
</protein>